<dbReference type="RefSeq" id="WP_187966106.1">
    <property type="nucleotide sequence ID" value="NZ_JACVDC010000041.1"/>
</dbReference>
<evidence type="ECO:0000256" key="3">
    <source>
        <dbReference type="ARBA" id="ARBA00022729"/>
    </source>
</evidence>
<dbReference type="InterPro" id="IPR012944">
    <property type="entry name" value="SusD_RagB_dom"/>
</dbReference>
<proteinExistence type="inferred from homology"/>
<dbReference type="AlphaFoldDB" id="A0A926JTA0"/>
<keyword evidence="5" id="KW-0998">Cell outer membrane</keyword>
<dbReference type="Gene3D" id="1.25.40.390">
    <property type="match status" value="1"/>
</dbReference>
<name>A0A926JTA0_9FLAO</name>
<dbReference type="Pfam" id="PF07980">
    <property type="entry name" value="SusD_RagB"/>
    <property type="match status" value="1"/>
</dbReference>
<organism evidence="8 9">
    <name type="scientific">Sinomicrobium weinanense</name>
    <dbReference type="NCBI Taxonomy" id="2842200"/>
    <lineage>
        <taxon>Bacteria</taxon>
        <taxon>Pseudomonadati</taxon>
        <taxon>Bacteroidota</taxon>
        <taxon>Flavobacteriia</taxon>
        <taxon>Flavobacteriales</taxon>
        <taxon>Flavobacteriaceae</taxon>
        <taxon>Sinomicrobium</taxon>
    </lineage>
</organism>
<gene>
    <name evidence="8" type="ORF">IBL28_13390</name>
</gene>
<evidence type="ECO:0000313" key="8">
    <source>
        <dbReference type="EMBL" id="MBC9796966.1"/>
    </source>
</evidence>
<evidence type="ECO:0000259" key="7">
    <source>
        <dbReference type="Pfam" id="PF14322"/>
    </source>
</evidence>
<feature type="domain" description="SusD-like N-terminal" evidence="7">
    <location>
        <begin position="83"/>
        <end position="205"/>
    </location>
</feature>
<feature type="domain" description="RagB/SusD" evidence="6">
    <location>
        <begin position="266"/>
        <end position="579"/>
    </location>
</feature>
<evidence type="ECO:0000256" key="2">
    <source>
        <dbReference type="ARBA" id="ARBA00006275"/>
    </source>
</evidence>
<sequence length="579" mass="66961">MKKTHIIIVLLLSVIWSCDKDLLDRDPVSEVAPENFFIKASDLELYTNNFYRMFPEEGIYNGDRAADNIIETTLSEEMRGARIVPTTKKNEGWSWEYLRDINYFLENYERCEDEAAKKHFGGVARFFRAWFYFDKLRRFGDVPWYEQTIDPTDEEALQKPRDPRGSVTDKIIEDLDFAIENLDDNTQAFRITKWTALALKSRVGLYEGTYMKYRGMDGYEKYLTASYQASEQLMNDSPYKIYSTGNTKEDYMVFFASHDAITDEMILARQFLTSQAVDHKANYYMTTSSYGRPGMPKDLVNSYLNADGSRFTDNPDHNSMSFTEEMTNRDPRLSQTVRAPGYTRMGENITLPPNMGATVTGYQPIKFVNEPQYDTYDESITDLPLFRYAEVLLNYAEAKAELGILTQADLDVSIKLIRDRVGMPNIQMAEANATPDPFMADQYLNINGANKGVILEIRRERRIELYMEDFRWDDIVRWKAGQKITRPLRGLYLPGAGEYDLEGDGDIDIVLYEGDAPDNQVDGIQYLKINSDVFLDADNLIDPHPTFNNRTFDEDKDYLYPIPRVELQLNPNLEQNPGW</sequence>
<dbReference type="InterPro" id="IPR011990">
    <property type="entry name" value="TPR-like_helical_dom_sf"/>
</dbReference>
<accession>A0A926JTA0</accession>
<evidence type="ECO:0000313" key="9">
    <source>
        <dbReference type="Proteomes" id="UP000653730"/>
    </source>
</evidence>
<keyword evidence="9" id="KW-1185">Reference proteome</keyword>
<dbReference type="Proteomes" id="UP000653730">
    <property type="component" value="Unassembled WGS sequence"/>
</dbReference>
<dbReference type="SUPFAM" id="SSF48452">
    <property type="entry name" value="TPR-like"/>
    <property type="match status" value="1"/>
</dbReference>
<evidence type="ECO:0000256" key="4">
    <source>
        <dbReference type="ARBA" id="ARBA00023136"/>
    </source>
</evidence>
<evidence type="ECO:0000256" key="5">
    <source>
        <dbReference type="ARBA" id="ARBA00023237"/>
    </source>
</evidence>
<evidence type="ECO:0000256" key="1">
    <source>
        <dbReference type="ARBA" id="ARBA00004442"/>
    </source>
</evidence>
<evidence type="ECO:0000259" key="6">
    <source>
        <dbReference type="Pfam" id="PF07980"/>
    </source>
</evidence>
<keyword evidence="4" id="KW-0472">Membrane</keyword>
<reference evidence="8 9" key="1">
    <citation type="submission" date="2020-09" db="EMBL/GenBank/DDBJ databases">
        <title>Sinomicrobium weinanense sp. nov., a halophilic bacteria isolated from saline-alkali soil.</title>
        <authorList>
            <person name="Wu P."/>
            <person name="Ren H."/>
            <person name="Mei Y."/>
            <person name="Liang Y."/>
            <person name="Chen Z."/>
        </authorList>
    </citation>
    <scope>NUCLEOTIDE SEQUENCE [LARGE SCALE GENOMIC DNA]</scope>
    <source>
        <strain evidence="8 9">FJxs</strain>
    </source>
</reference>
<dbReference type="Pfam" id="PF14322">
    <property type="entry name" value="SusD-like_3"/>
    <property type="match status" value="1"/>
</dbReference>
<protein>
    <submittedName>
        <fullName evidence="8">RagB/SusD family nutrient uptake outer membrane protein</fullName>
    </submittedName>
</protein>
<keyword evidence="3" id="KW-0732">Signal</keyword>
<comment type="caution">
    <text evidence="8">The sequence shown here is derived from an EMBL/GenBank/DDBJ whole genome shotgun (WGS) entry which is preliminary data.</text>
</comment>
<comment type="subcellular location">
    <subcellularLocation>
        <location evidence="1">Cell outer membrane</location>
    </subcellularLocation>
</comment>
<dbReference type="GO" id="GO:0009279">
    <property type="term" value="C:cell outer membrane"/>
    <property type="evidence" value="ECO:0007669"/>
    <property type="project" value="UniProtKB-SubCell"/>
</dbReference>
<dbReference type="InterPro" id="IPR033985">
    <property type="entry name" value="SusD-like_N"/>
</dbReference>
<comment type="similarity">
    <text evidence="2">Belongs to the SusD family.</text>
</comment>
<dbReference type="EMBL" id="JACVDC010000041">
    <property type="protein sequence ID" value="MBC9796966.1"/>
    <property type="molecule type" value="Genomic_DNA"/>
</dbReference>